<organism evidence="1 2">
    <name type="scientific">Striga hermonthica</name>
    <name type="common">Purple witchweed</name>
    <name type="synonym">Buchnera hermonthica</name>
    <dbReference type="NCBI Taxonomy" id="68872"/>
    <lineage>
        <taxon>Eukaryota</taxon>
        <taxon>Viridiplantae</taxon>
        <taxon>Streptophyta</taxon>
        <taxon>Embryophyta</taxon>
        <taxon>Tracheophyta</taxon>
        <taxon>Spermatophyta</taxon>
        <taxon>Magnoliopsida</taxon>
        <taxon>eudicotyledons</taxon>
        <taxon>Gunneridae</taxon>
        <taxon>Pentapetalae</taxon>
        <taxon>asterids</taxon>
        <taxon>lamiids</taxon>
        <taxon>Lamiales</taxon>
        <taxon>Orobanchaceae</taxon>
        <taxon>Buchnereae</taxon>
        <taxon>Striga</taxon>
    </lineage>
</organism>
<proteinExistence type="predicted"/>
<evidence type="ECO:0000313" key="1">
    <source>
        <dbReference type="EMBL" id="CAA0833248.1"/>
    </source>
</evidence>
<accession>A0A9N7RJF1</accession>
<evidence type="ECO:0000313" key="2">
    <source>
        <dbReference type="Proteomes" id="UP001153555"/>
    </source>
</evidence>
<reference evidence="1" key="1">
    <citation type="submission" date="2019-12" db="EMBL/GenBank/DDBJ databases">
        <authorList>
            <person name="Scholes J."/>
        </authorList>
    </citation>
    <scope>NUCLEOTIDE SEQUENCE</scope>
</reference>
<feature type="non-terminal residue" evidence="1">
    <location>
        <position position="1"/>
    </location>
</feature>
<dbReference type="Proteomes" id="UP001153555">
    <property type="component" value="Unassembled WGS sequence"/>
</dbReference>
<dbReference type="AlphaFoldDB" id="A0A9N7RJF1"/>
<gene>
    <name evidence="1" type="ORF">SHERM_28516</name>
</gene>
<comment type="caution">
    <text evidence="1">The sequence shown here is derived from an EMBL/GenBank/DDBJ whole genome shotgun (WGS) entry which is preliminary data.</text>
</comment>
<dbReference type="EMBL" id="CACSLK010027838">
    <property type="protein sequence ID" value="CAA0833248.1"/>
    <property type="molecule type" value="Genomic_DNA"/>
</dbReference>
<sequence length="98" mass="11138">ELLSKGLHDFEVENCGTAMRIEEVPAVRDVAGEEHQGEGVGVKMYMSNYPFDDTDQDCWESCRINGVCSLPESRSKMVEPLRITSLMDHDLCFCIFFK</sequence>
<protein>
    <submittedName>
        <fullName evidence="1">Uncharacterized protein</fullName>
    </submittedName>
</protein>
<feature type="non-terminal residue" evidence="1">
    <location>
        <position position="98"/>
    </location>
</feature>
<keyword evidence="2" id="KW-1185">Reference proteome</keyword>
<name>A0A9N7RJF1_STRHE</name>